<sequence>MTGEGTRMPFGIAAMLARGASRAERRRRRLLACCAALTTFLMLGAVNLVMIRGTVQTDWAGLVAEEGLRPGTALALVLLVIPVLALVHQSGRVAQATQERRLAALRLAGATPGDVRRLAAVEAVRIGAAGAVSGGIAYVCAQRAAMAALGVHHTGRYAIALWVVPFVLVLVAAAAAAVSLLVSRHVVTSPLHVARRGTRPRPRRAALIPLAAGVALMVVSTFVPWLDLGHSLLFLGAAAALLGVMTGSSRLVLEAARLTARRARTPETLLAARALEGDPRATGRTMAVVGLVVAFGTGAGVIEWDVFHNASTADAPIGSFWLVSFGLTYAALLFALLVAVTALVVHRAEALLENGRSMAVLAASGVPMASLRRAAARQTLIAATPVCAVAALATLLGMAPELVIGPSPLMVVWTVGRALLMVALAVAAAAAVTAASGRLLSRAAAPEHLRTE</sequence>
<dbReference type="EMBL" id="BSRZ01000012">
    <property type="protein sequence ID" value="GLW66066.1"/>
    <property type="molecule type" value="Genomic_DNA"/>
</dbReference>
<dbReference type="RefSeq" id="WP_146150325.1">
    <property type="nucleotide sequence ID" value="NZ_BSRZ01000012.1"/>
</dbReference>
<feature type="transmembrane region" description="Helical" evidence="1">
    <location>
        <begin position="30"/>
        <end position="51"/>
    </location>
</feature>
<keyword evidence="3" id="KW-1185">Reference proteome</keyword>
<feature type="transmembrane region" description="Helical" evidence="1">
    <location>
        <begin position="126"/>
        <end position="145"/>
    </location>
</feature>
<name>A0A9W6Q033_9ACTN</name>
<organism evidence="2 3">
    <name type="scientific">Actinomadura rubrobrunea</name>
    <dbReference type="NCBI Taxonomy" id="115335"/>
    <lineage>
        <taxon>Bacteria</taxon>
        <taxon>Bacillati</taxon>
        <taxon>Actinomycetota</taxon>
        <taxon>Actinomycetes</taxon>
        <taxon>Streptosporangiales</taxon>
        <taxon>Thermomonosporaceae</taxon>
        <taxon>Actinomadura</taxon>
    </lineage>
</organism>
<comment type="caution">
    <text evidence="2">The sequence shown here is derived from an EMBL/GenBank/DDBJ whole genome shotgun (WGS) entry which is preliminary data.</text>
</comment>
<feature type="transmembrane region" description="Helical" evidence="1">
    <location>
        <begin position="157"/>
        <end position="183"/>
    </location>
</feature>
<keyword evidence="1" id="KW-1133">Transmembrane helix</keyword>
<feature type="transmembrane region" description="Helical" evidence="1">
    <location>
        <begin position="319"/>
        <end position="345"/>
    </location>
</feature>
<feature type="transmembrane region" description="Helical" evidence="1">
    <location>
        <begin position="232"/>
        <end position="253"/>
    </location>
</feature>
<evidence type="ECO:0008006" key="4">
    <source>
        <dbReference type="Google" id="ProtNLM"/>
    </source>
</evidence>
<evidence type="ECO:0000313" key="3">
    <source>
        <dbReference type="Proteomes" id="UP001165124"/>
    </source>
</evidence>
<gene>
    <name evidence="2" type="ORF">Arub01_43100</name>
</gene>
<feature type="transmembrane region" description="Helical" evidence="1">
    <location>
        <begin position="286"/>
        <end position="307"/>
    </location>
</feature>
<evidence type="ECO:0000256" key="1">
    <source>
        <dbReference type="SAM" id="Phobius"/>
    </source>
</evidence>
<proteinExistence type="predicted"/>
<keyword evidence="1" id="KW-0472">Membrane</keyword>
<dbReference type="Proteomes" id="UP001165124">
    <property type="component" value="Unassembled WGS sequence"/>
</dbReference>
<feature type="transmembrane region" description="Helical" evidence="1">
    <location>
        <begin position="380"/>
        <end position="399"/>
    </location>
</feature>
<evidence type="ECO:0000313" key="2">
    <source>
        <dbReference type="EMBL" id="GLW66066.1"/>
    </source>
</evidence>
<feature type="transmembrane region" description="Helical" evidence="1">
    <location>
        <begin position="71"/>
        <end position="91"/>
    </location>
</feature>
<protein>
    <recommendedName>
        <fullName evidence="4">FtsX-like permease family protein</fullName>
    </recommendedName>
</protein>
<dbReference type="AlphaFoldDB" id="A0A9W6Q033"/>
<feature type="transmembrane region" description="Helical" evidence="1">
    <location>
        <begin position="204"/>
        <end position="226"/>
    </location>
</feature>
<reference evidence="2" key="1">
    <citation type="submission" date="2023-02" db="EMBL/GenBank/DDBJ databases">
        <title>Actinomadura rubrobrunea NBRC 14622.</title>
        <authorList>
            <person name="Ichikawa N."/>
            <person name="Sato H."/>
            <person name="Tonouchi N."/>
        </authorList>
    </citation>
    <scope>NUCLEOTIDE SEQUENCE</scope>
    <source>
        <strain evidence="2">NBRC 14622</strain>
    </source>
</reference>
<keyword evidence="1" id="KW-0812">Transmembrane</keyword>
<accession>A0A9W6Q033</accession>
<feature type="transmembrane region" description="Helical" evidence="1">
    <location>
        <begin position="419"/>
        <end position="440"/>
    </location>
</feature>